<accession>A0ABQ3XG16</accession>
<organism evidence="3 4">
    <name type="scientific">Actinoplanes couchii</name>
    <dbReference type="NCBI Taxonomy" id="403638"/>
    <lineage>
        <taxon>Bacteria</taxon>
        <taxon>Bacillati</taxon>
        <taxon>Actinomycetota</taxon>
        <taxon>Actinomycetes</taxon>
        <taxon>Micromonosporales</taxon>
        <taxon>Micromonosporaceae</taxon>
        <taxon>Actinoplanes</taxon>
    </lineage>
</organism>
<feature type="signal peptide" evidence="2">
    <location>
        <begin position="1"/>
        <end position="27"/>
    </location>
</feature>
<proteinExistence type="predicted"/>
<protein>
    <submittedName>
        <fullName evidence="3">Uncharacterized protein</fullName>
    </submittedName>
</protein>
<keyword evidence="4" id="KW-1185">Reference proteome</keyword>
<dbReference type="EMBL" id="BOMG01000073">
    <property type="protein sequence ID" value="GID57449.1"/>
    <property type="molecule type" value="Genomic_DNA"/>
</dbReference>
<evidence type="ECO:0000256" key="2">
    <source>
        <dbReference type="SAM" id="SignalP"/>
    </source>
</evidence>
<evidence type="ECO:0000256" key="1">
    <source>
        <dbReference type="SAM" id="MobiDB-lite"/>
    </source>
</evidence>
<feature type="region of interest" description="Disordered" evidence="1">
    <location>
        <begin position="132"/>
        <end position="191"/>
    </location>
</feature>
<evidence type="ECO:0000313" key="4">
    <source>
        <dbReference type="Proteomes" id="UP000612282"/>
    </source>
</evidence>
<evidence type="ECO:0000313" key="3">
    <source>
        <dbReference type="EMBL" id="GID57449.1"/>
    </source>
</evidence>
<feature type="compositionally biased region" description="Gly residues" evidence="1">
    <location>
        <begin position="172"/>
        <end position="184"/>
    </location>
</feature>
<dbReference type="Proteomes" id="UP000612282">
    <property type="component" value="Unassembled WGS sequence"/>
</dbReference>
<sequence>MKTLSRMIMVGIGLAAGVTFGAAPAMASPRDPIPGNPAFTSKNACLDFLDEVLDDVWDDYKCAQIGDSYYVVENLDGLPDYIITPADPLTLDLIGSSSNGGGLGGYINGVIHDALHGPDVLVIETTPVITDPAKTGNIPLNGTGATPGATTGNQPPVTGGATTGNTPAGTSTGAGSGTGSGGGVTITPKAG</sequence>
<name>A0ABQ3XG16_9ACTN</name>
<keyword evidence="2" id="KW-0732">Signal</keyword>
<comment type="caution">
    <text evidence="3">The sequence shown here is derived from an EMBL/GenBank/DDBJ whole genome shotgun (WGS) entry which is preliminary data.</text>
</comment>
<gene>
    <name evidence="3" type="ORF">Aco03nite_058530</name>
</gene>
<dbReference type="RefSeq" id="WP_203800265.1">
    <property type="nucleotide sequence ID" value="NZ_BAAAQE010000034.1"/>
</dbReference>
<feature type="compositionally biased region" description="Low complexity" evidence="1">
    <location>
        <begin position="139"/>
        <end position="171"/>
    </location>
</feature>
<feature type="chain" id="PRO_5045354686" evidence="2">
    <location>
        <begin position="28"/>
        <end position="191"/>
    </location>
</feature>
<reference evidence="3 4" key="1">
    <citation type="submission" date="2021-01" db="EMBL/GenBank/DDBJ databases">
        <title>Whole genome shotgun sequence of Actinoplanes couchii NBRC 106145.</title>
        <authorList>
            <person name="Komaki H."/>
            <person name="Tamura T."/>
        </authorList>
    </citation>
    <scope>NUCLEOTIDE SEQUENCE [LARGE SCALE GENOMIC DNA]</scope>
    <source>
        <strain evidence="3 4">NBRC 106145</strain>
    </source>
</reference>